<dbReference type="EMBL" id="BAABGT010000028">
    <property type="protein sequence ID" value="GAA4543923.1"/>
    <property type="molecule type" value="Genomic_DNA"/>
</dbReference>
<dbReference type="InterPro" id="IPR050228">
    <property type="entry name" value="Carboxylesterase_BioH"/>
</dbReference>
<name>A0ABP8RPF7_9PSEU</name>
<reference evidence="3" key="1">
    <citation type="journal article" date="2019" name="Int. J. Syst. Evol. Microbiol.">
        <title>The Global Catalogue of Microorganisms (GCM) 10K type strain sequencing project: providing services to taxonomists for standard genome sequencing and annotation.</title>
        <authorList>
            <consortium name="The Broad Institute Genomics Platform"/>
            <consortium name="The Broad Institute Genome Sequencing Center for Infectious Disease"/>
            <person name="Wu L."/>
            <person name="Ma J."/>
        </authorList>
    </citation>
    <scope>NUCLEOTIDE SEQUENCE [LARGE SCALE GENOMIC DNA]</scope>
    <source>
        <strain evidence="3">JCM 17906</strain>
    </source>
</reference>
<proteinExistence type="predicted"/>
<dbReference type="PANTHER" id="PTHR43194:SF4">
    <property type="entry name" value="AB HYDROLASE-1 DOMAIN-CONTAINING PROTEIN"/>
    <property type="match status" value="1"/>
</dbReference>
<organism evidence="2 3">
    <name type="scientific">Pseudonocardia xishanensis</name>
    <dbReference type="NCBI Taxonomy" id="630995"/>
    <lineage>
        <taxon>Bacteria</taxon>
        <taxon>Bacillati</taxon>
        <taxon>Actinomycetota</taxon>
        <taxon>Actinomycetes</taxon>
        <taxon>Pseudonocardiales</taxon>
        <taxon>Pseudonocardiaceae</taxon>
        <taxon>Pseudonocardia</taxon>
    </lineage>
</organism>
<protein>
    <recommendedName>
        <fullName evidence="1">AB hydrolase-1 domain-containing protein</fullName>
    </recommendedName>
</protein>
<dbReference type="Proteomes" id="UP001501598">
    <property type="component" value="Unassembled WGS sequence"/>
</dbReference>
<accession>A0ABP8RPF7</accession>
<feature type="domain" description="AB hydrolase-1" evidence="1">
    <location>
        <begin position="38"/>
        <end position="220"/>
    </location>
</feature>
<comment type="caution">
    <text evidence="2">The sequence shown here is derived from an EMBL/GenBank/DDBJ whole genome shotgun (WGS) entry which is preliminary data.</text>
</comment>
<gene>
    <name evidence="2" type="ORF">GCM10023175_21300</name>
</gene>
<evidence type="ECO:0000313" key="3">
    <source>
        <dbReference type="Proteomes" id="UP001501598"/>
    </source>
</evidence>
<evidence type="ECO:0000259" key="1">
    <source>
        <dbReference type="Pfam" id="PF00561"/>
    </source>
</evidence>
<keyword evidence="3" id="KW-1185">Reference proteome</keyword>
<dbReference type="PANTHER" id="PTHR43194">
    <property type="entry name" value="HYDROLASE ALPHA/BETA FOLD FAMILY"/>
    <property type="match status" value="1"/>
</dbReference>
<sequence>MTARGFSWVGSDHRTTAAGRVPDGALYVQWEEPDPGAPRIVLVHGGGGQGTDWLGTPDGRPGWAALLVEAGWAVHVVDRPGHGRAAGPGAGELGPPPGLEAVAGLFTPGDPRHTRWPGPGGPDDPAIAQLAASSTGLPVDGAAAQARDARRLAELLERIGPAVLVAHSMGAPAVWLAAAARPELVRAVVALEPPGPPFLHLPQAGVSLPWGLTTAPMEFAPPVEDPEHLQDGRPRSIPGLVGMPIAVVEAEASPLGGGCALVAQFLRDAGAAARHLALAEHGVTGNGHGMVVERNHADVLDLLLRWLADVLSDAGRPTASIMIKEHQ</sequence>
<dbReference type="SUPFAM" id="SSF53474">
    <property type="entry name" value="alpha/beta-Hydrolases"/>
    <property type="match status" value="1"/>
</dbReference>
<dbReference type="InterPro" id="IPR000073">
    <property type="entry name" value="AB_hydrolase_1"/>
</dbReference>
<dbReference type="Gene3D" id="3.40.50.1820">
    <property type="entry name" value="alpha/beta hydrolase"/>
    <property type="match status" value="1"/>
</dbReference>
<dbReference type="Pfam" id="PF00561">
    <property type="entry name" value="Abhydrolase_1"/>
    <property type="match status" value="1"/>
</dbReference>
<evidence type="ECO:0000313" key="2">
    <source>
        <dbReference type="EMBL" id="GAA4543923.1"/>
    </source>
</evidence>
<dbReference type="RefSeq" id="WP_345415359.1">
    <property type="nucleotide sequence ID" value="NZ_BAABGT010000028.1"/>
</dbReference>
<dbReference type="InterPro" id="IPR029058">
    <property type="entry name" value="AB_hydrolase_fold"/>
</dbReference>